<reference evidence="10 11" key="1">
    <citation type="submission" date="2023-08" db="EMBL/GenBank/DDBJ databases">
        <title>Black Yeasts Isolated from many extreme environments.</title>
        <authorList>
            <person name="Coleine C."/>
            <person name="Stajich J.E."/>
            <person name="Selbmann L."/>
        </authorList>
    </citation>
    <scope>NUCLEOTIDE SEQUENCE [LARGE SCALE GENOMIC DNA]</scope>
    <source>
        <strain evidence="10 11">CCFEE 5885</strain>
    </source>
</reference>
<dbReference type="Pfam" id="PF00246">
    <property type="entry name" value="Peptidase_M14"/>
    <property type="match status" value="1"/>
</dbReference>
<keyword evidence="6" id="KW-0482">Metalloprotease</keyword>
<evidence type="ECO:0000256" key="7">
    <source>
        <dbReference type="PROSITE-ProRule" id="PRU01379"/>
    </source>
</evidence>
<evidence type="ECO:0000256" key="5">
    <source>
        <dbReference type="ARBA" id="ARBA00022833"/>
    </source>
</evidence>
<dbReference type="PANTHER" id="PTHR11705">
    <property type="entry name" value="PROTEASE FAMILY M14 CARBOXYPEPTIDASE A,B"/>
    <property type="match status" value="1"/>
</dbReference>
<dbReference type="PRINTS" id="PR00765">
    <property type="entry name" value="CRBOXYPTASEA"/>
</dbReference>
<dbReference type="CDD" id="cd03860">
    <property type="entry name" value="M14_CP_A-B_like"/>
    <property type="match status" value="1"/>
</dbReference>
<evidence type="ECO:0000259" key="9">
    <source>
        <dbReference type="PROSITE" id="PS52035"/>
    </source>
</evidence>
<evidence type="ECO:0000256" key="3">
    <source>
        <dbReference type="ARBA" id="ARBA00022670"/>
    </source>
</evidence>
<feature type="domain" description="Peptidase M14" evidence="9">
    <location>
        <begin position="116"/>
        <end position="422"/>
    </location>
</feature>
<dbReference type="SMART" id="SM00631">
    <property type="entry name" value="Zn_pept"/>
    <property type="match status" value="1"/>
</dbReference>
<evidence type="ECO:0000256" key="8">
    <source>
        <dbReference type="SAM" id="SignalP"/>
    </source>
</evidence>
<keyword evidence="5" id="KW-0862">Zinc</keyword>
<keyword evidence="11" id="KW-1185">Reference proteome</keyword>
<feature type="active site" description="Proton donor/acceptor" evidence="7">
    <location>
        <position position="388"/>
    </location>
</feature>
<keyword evidence="3" id="KW-0645">Protease</keyword>
<feature type="signal peptide" evidence="8">
    <location>
        <begin position="1"/>
        <end position="16"/>
    </location>
</feature>
<dbReference type="InterPro" id="IPR000834">
    <property type="entry name" value="Peptidase_M14"/>
</dbReference>
<dbReference type="SUPFAM" id="SSF53187">
    <property type="entry name" value="Zn-dependent exopeptidases"/>
    <property type="match status" value="1"/>
</dbReference>
<organism evidence="10 11">
    <name type="scientific">Lithohypha guttulata</name>
    <dbReference type="NCBI Taxonomy" id="1690604"/>
    <lineage>
        <taxon>Eukaryota</taxon>
        <taxon>Fungi</taxon>
        <taxon>Dikarya</taxon>
        <taxon>Ascomycota</taxon>
        <taxon>Pezizomycotina</taxon>
        <taxon>Eurotiomycetes</taxon>
        <taxon>Chaetothyriomycetidae</taxon>
        <taxon>Chaetothyriales</taxon>
        <taxon>Trichomeriaceae</taxon>
        <taxon>Lithohypha</taxon>
    </lineage>
</organism>
<sequence>MKFLLAGCVLVALASSIAVPKSDFISYDGYKVFRVKTLGRLESIRDKLSSLSYEEWSGPERTHFDIAIPPEELAAFERLDLDSHCMHQDLGASIKKESAKQTVWKRQVDDMSWFDSYHPYEDHQQYFDDLHAAFPDNSEMVSSGTSYEGRDMFGIHMWGADGPGKPAVLWHGTVHAREWITSMNLEYFSHQLATGYSTDNITRSFLDNYDFYVFPFVNPDGFVYTQTTNRLWRKNRQPPPPPPANQSCIGRDVNRQWPFQWDANPDGASPDPCAQTYRGETPSDSPENQGMVSFVNHLRDTQGIKLYIDFHSYGQYILSAWGYNCTIYDESLGRHTKLAAVTSDAIYEGGNGTVFVFGPVCATLYATTGGSNDYVLGPGKADWSYAFELRDKGDYGFVLPPEQIRGSAEETWAGMQAMLSLLDEEFFDGEGPAVGA</sequence>
<evidence type="ECO:0000313" key="10">
    <source>
        <dbReference type="EMBL" id="KAK5080636.1"/>
    </source>
</evidence>
<comment type="similarity">
    <text evidence="2 7">Belongs to the peptidase M14 family.</text>
</comment>
<dbReference type="PROSITE" id="PS52035">
    <property type="entry name" value="PEPTIDASE_M14"/>
    <property type="match status" value="1"/>
</dbReference>
<comment type="cofactor">
    <cofactor evidence="1">
        <name>Zn(2+)</name>
        <dbReference type="ChEBI" id="CHEBI:29105"/>
    </cofactor>
</comment>
<dbReference type="SUPFAM" id="SSF54897">
    <property type="entry name" value="Protease propeptides/inhibitors"/>
    <property type="match status" value="1"/>
</dbReference>
<keyword evidence="4" id="KW-0378">Hydrolase</keyword>
<evidence type="ECO:0000256" key="4">
    <source>
        <dbReference type="ARBA" id="ARBA00022801"/>
    </source>
</evidence>
<comment type="caution">
    <text evidence="10">The sequence shown here is derived from an EMBL/GenBank/DDBJ whole genome shotgun (WGS) entry which is preliminary data.</text>
</comment>
<accession>A0ABR0K0S2</accession>
<evidence type="ECO:0000313" key="11">
    <source>
        <dbReference type="Proteomes" id="UP001345013"/>
    </source>
</evidence>
<evidence type="ECO:0000256" key="1">
    <source>
        <dbReference type="ARBA" id="ARBA00001947"/>
    </source>
</evidence>
<feature type="chain" id="PRO_5046269832" description="Peptidase M14 domain-containing protein" evidence="8">
    <location>
        <begin position="17"/>
        <end position="436"/>
    </location>
</feature>
<evidence type="ECO:0000256" key="2">
    <source>
        <dbReference type="ARBA" id="ARBA00005988"/>
    </source>
</evidence>
<proteinExistence type="inferred from homology"/>
<dbReference type="Proteomes" id="UP001345013">
    <property type="component" value="Unassembled WGS sequence"/>
</dbReference>
<name>A0ABR0K0S2_9EURO</name>
<dbReference type="PANTHER" id="PTHR11705:SF143">
    <property type="entry name" value="SLL0236 PROTEIN"/>
    <property type="match status" value="1"/>
</dbReference>
<dbReference type="EMBL" id="JAVRRG010000146">
    <property type="protein sequence ID" value="KAK5080636.1"/>
    <property type="molecule type" value="Genomic_DNA"/>
</dbReference>
<protein>
    <recommendedName>
        <fullName evidence="9">Peptidase M14 domain-containing protein</fullName>
    </recommendedName>
</protein>
<gene>
    <name evidence="10" type="ORF">LTR24_008424</name>
</gene>
<keyword evidence="8" id="KW-0732">Signal</keyword>
<dbReference type="Gene3D" id="3.40.630.10">
    <property type="entry name" value="Zn peptidases"/>
    <property type="match status" value="1"/>
</dbReference>
<evidence type="ECO:0000256" key="6">
    <source>
        <dbReference type="ARBA" id="ARBA00023049"/>
    </source>
</evidence>